<dbReference type="HOGENOM" id="CLU_154570_4_2_2"/>
<dbReference type="eggNOG" id="arCOG00722">
    <property type="taxonomic scope" value="Archaea"/>
</dbReference>
<dbReference type="STRING" id="565033.GACE_0511"/>
<reference evidence="2 3" key="1">
    <citation type="journal article" date="2015" name="Appl. Environ. Microbiol.">
        <title>The Geoglobus acetivorans genome: Fe(III) reduction, acetate utilization, autotrophic growth, and degradation of aromatic compounds in a hyperthermophilic archaeon.</title>
        <authorList>
            <person name="Mardanov A.V."/>
            <person name="Slododkina G.B."/>
            <person name="Slobodkin A.I."/>
            <person name="Beletsky A.V."/>
            <person name="Gavrilov S.N."/>
            <person name="Kublanov I.V."/>
            <person name="Bonch-Osmolovskaya E.A."/>
            <person name="Skryabin K.G."/>
            <person name="Ravin N.V."/>
        </authorList>
    </citation>
    <scope>NUCLEOTIDE SEQUENCE [LARGE SCALE GENOMIC DNA]</scope>
    <source>
        <strain evidence="2 3">SBH6</strain>
    </source>
</reference>
<evidence type="ECO:0000256" key="1">
    <source>
        <dbReference type="ARBA" id="ARBA00005651"/>
    </source>
</evidence>
<accession>A0A0A7GCI4</accession>
<evidence type="ECO:0000313" key="3">
    <source>
        <dbReference type="Proteomes" id="UP000030624"/>
    </source>
</evidence>
<name>A0A0A7GCI4_GEOAI</name>
<dbReference type="PANTHER" id="PTHR37525:SF1">
    <property type="entry name" value="UPF0175 PROTEIN SSL1255"/>
    <property type="match status" value="1"/>
</dbReference>
<dbReference type="KEGG" id="gac:GACE_0511"/>
<dbReference type="Pfam" id="PF03683">
    <property type="entry name" value="UPF0175"/>
    <property type="match status" value="1"/>
</dbReference>
<dbReference type="AlphaFoldDB" id="A0A0A7GCI4"/>
<dbReference type="PANTHER" id="PTHR37525">
    <property type="entry name" value="UPF0175 PROTEIN SSL1255"/>
    <property type="match status" value="1"/>
</dbReference>
<dbReference type="GeneID" id="24797114"/>
<protein>
    <submittedName>
        <fullName evidence="2">Uncharacterized protein</fullName>
    </submittedName>
</protein>
<evidence type="ECO:0000313" key="2">
    <source>
        <dbReference type="EMBL" id="AIY89563.1"/>
    </source>
</evidence>
<gene>
    <name evidence="2" type="ORF">GACE_0511</name>
</gene>
<dbReference type="InterPro" id="IPR052264">
    <property type="entry name" value="UPF0175_domain"/>
</dbReference>
<dbReference type="InterPro" id="IPR005368">
    <property type="entry name" value="UPF0175"/>
</dbReference>
<proteinExistence type="inferred from homology"/>
<comment type="similarity">
    <text evidence="1">Belongs to the UPF0175 family.</text>
</comment>
<organism evidence="2 3">
    <name type="scientific">Geoglobus acetivorans</name>
    <dbReference type="NCBI Taxonomy" id="565033"/>
    <lineage>
        <taxon>Archaea</taxon>
        <taxon>Methanobacteriati</taxon>
        <taxon>Methanobacteriota</taxon>
        <taxon>Archaeoglobi</taxon>
        <taxon>Archaeoglobales</taxon>
        <taxon>Archaeoglobaceae</taxon>
        <taxon>Geoglobus</taxon>
    </lineage>
</organism>
<dbReference type="RefSeq" id="WP_048093545.1">
    <property type="nucleotide sequence ID" value="NZ_CP009552.1"/>
</dbReference>
<dbReference type="Proteomes" id="UP000030624">
    <property type="component" value="Chromosome"/>
</dbReference>
<sequence length="82" mass="9647">MITIPEDVLASMKLPEKDRERILKVELAIALYRRGVLSIGKARKLAEMSKWEFMEELGRRKIERHYTEKELEEDIAFAKGNK</sequence>
<dbReference type="EMBL" id="CP009552">
    <property type="protein sequence ID" value="AIY89563.1"/>
    <property type="molecule type" value="Genomic_DNA"/>
</dbReference>